<dbReference type="EMBL" id="UASN01000022">
    <property type="protein sequence ID" value="SQC17966.1"/>
    <property type="molecule type" value="Genomic_DNA"/>
</dbReference>
<gene>
    <name evidence="2" type="ORF">NCTC9601_05030</name>
</gene>
<organism evidence="2 3">
    <name type="scientific">Klebsiella pneumoniae</name>
    <dbReference type="NCBI Taxonomy" id="573"/>
    <lineage>
        <taxon>Bacteria</taxon>
        <taxon>Pseudomonadati</taxon>
        <taxon>Pseudomonadota</taxon>
        <taxon>Gammaproteobacteria</taxon>
        <taxon>Enterobacterales</taxon>
        <taxon>Enterobacteriaceae</taxon>
        <taxon>Klebsiella/Raoultella group</taxon>
        <taxon>Klebsiella</taxon>
        <taxon>Klebsiella pneumoniae complex</taxon>
    </lineage>
</organism>
<sequence length="66" mass="7055">MAFARMEATDVNQVVTVRALAIGFRLGAQGSDIEGIVDGFQLCGRRANSSTRSRPTASETVTTLRP</sequence>
<feature type="region of interest" description="Disordered" evidence="1">
    <location>
        <begin position="46"/>
        <end position="66"/>
    </location>
</feature>
<feature type="compositionally biased region" description="Polar residues" evidence="1">
    <location>
        <begin position="47"/>
        <end position="66"/>
    </location>
</feature>
<name>A0A2X3D127_KLEPN</name>
<proteinExistence type="predicted"/>
<dbReference type="AlphaFoldDB" id="A0A2X3D127"/>
<evidence type="ECO:0000256" key="1">
    <source>
        <dbReference type="SAM" id="MobiDB-lite"/>
    </source>
</evidence>
<protein>
    <submittedName>
        <fullName evidence="2">Uncharacterized protein</fullName>
    </submittedName>
</protein>
<evidence type="ECO:0000313" key="2">
    <source>
        <dbReference type="EMBL" id="SQC17966.1"/>
    </source>
</evidence>
<evidence type="ECO:0000313" key="3">
    <source>
        <dbReference type="Proteomes" id="UP000251123"/>
    </source>
</evidence>
<reference evidence="2 3" key="1">
    <citation type="submission" date="2018-06" db="EMBL/GenBank/DDBJ databases">
        <authorList>
            <consortium name="Pathogen Informatics"/>
            <person name="Doyle S."/>
        </authorList>
    </citation>
    <scope>NUCLEOTIDE SEQUENCE [LARGE SCALE GENOMIC DNA]</scope>
    <source>
        <strain evidence="2 3">NCTC9601</strain>
    </source>
</reference>
<accession>A0A2X3D127</accession>
<dbReference type="Proteomes" id="UP000251123">
    <property type="component" value="Unassembled WGS sequence"/>
</dbReference>